<comment type="caution">
    <text evidence="2">The sequence shown here is derived from an EMBL/GenBank/DDBJ whole genome shotgun (WGS) entry which is preliminary data.</text>
</comment>
<protein>
    <recommendedName>
        <fullName evidence="4">Sigma-70 family RNA polymerase sigma factor</fullName>
    </recommendedName>
</protein>
<reference evidence="3" key="1">
    <citation type="journal article" date="2019" name="Int. J. Syst. Evol. Microbiol.">
        <title>The Global Catalogue of Microorganisms (GCM) 10K type strain sequencing project: providing services to taxonomists for standard genome sequencing and annotation.</title>
        <authorList>
            <consortium name="The Broad Institute Genomics Platform"/>
            <consortium name="The Broad Institute Genome Sequencing Center for Infectious Disease"/>
            <person name="Wu L."/>
            <person name="Ma J."/>
        </authorList>
    </citation>
    <scope>NUCLEOTIDE SEQUENCE [LARGE SCALE GENOMIC DNA]</scope>
    <source>
        <strain evidence="3">JCM 3380</strain>
    </source>
</reference>
<organism evidence="2 3">
    <name type="scientific">Saccharothrix mutabilis subsp. mutabilis</name>
    <dbReference type="NCBI Taxonomy" id="66855"/>
    <lineage>
        <taxon>Bacteria</taxon>
        <taxon>Bacillati</taxon>
        <taxon>Actinomycetota</taxon>
        <taxon>Actinomycetes</taxon>
        <taxon>Pseudonocardiales</taxon>
        <taxon>Pseudonocardiaceae</taxon>
        <taxon>Saccharothrix</taxon>
    </lineage>
</organism>
<evidence type="ECO:0000313" key="3">
    <source>
        <dbReference type="Proteomes" id="UP001500416"/>
    </source>
</evidence>
<name>A0ABP3CSH0_9PSEU</name>
<dbReference type="Proteomes" id="UP001500416">
    <property type="component" value="Unassembled WGS sequence"/>
</dbReference>
<evidence type="ECO:0008006" key="4">
    <source>
        <dbReference type="Google" id="ProtNLM"/>
    </source>
</evidence>
<dbReference type="EMBL" id="BAAABU010000002">
    <property type="protein sequence ID" value="GAA0214208.1"/>
    <property type="molecule type" value="Genomic_DNA"/>
</dbReference>
<feature type="region of interest" description="Disordered" evidence="1">
    <location>
        <begin position="285"/>
        <end position="305"/>
    </location>
</feature>
<sequence length="305" mass="33821">MTETGSPDLPEVGEQVDTGLMLSDGEIEEVVAEAITTEVVAEAERDLLGSSAAGTSDAERRQRLEADRRMVEMLRSTGFTGRQFEMATRRLMGDLMAYAHPVLRSMLTKGTIFSKAFRFRHPIAKDAKDATARWTAEERDEAIDDAMVVGSKFFLDYGIKAGKWDHRRGAALTTYFVGACICGFIKVCNERWKIQQLERAFVESAPHRETEHGVYEDLVHAIPARGVEGRDPAEVVAARDEATRTLAKIKSSQVREALLLQADGMTQAEAATAVGLTRKGLERRLAYQRSKLRPPTKTDNTEDEG</sequence>
<evidence type="ECO:0000313" key="2">
    <source>
        <dbReference type="EMBL" id="GAA0214208.1"/>
    </source>
</evidence>
<gene>
    <name evidence="2" type="ORF">GCM10010492_10030</name>
</gene>
<keyword evidence="3" id="KW-1185">Reference proteome</keyword>
<dbReference type="RefSeq" id="WP_343932419.1">
    <property type="nucleotide sequence ID" value="NZ_BAAABU010000002.1"/>
</dbReference>
<proteinExistence type="predicted"/>
<evidence type="ECO:0000256" key="1">
    <source>
        <dbReference type="SAM" id="MobiDB-lite"/>
    </source>
</evidence>
<accession>A0ABP3CSH0</accession>